<feature type="transmembrane region" description="Helical" evidence="2">
    <location>
        <begin position="867"/>
        <end position="893"/>
    </location>
</feature>
<keyword evidence="2" id="KW-1133">Transmembrane helix</keyword>
<feature type="transmembrane region" description="Helical" evidence="2">
    <location>
        <begin position="969"/>
        <end position="995"/>
    </location>
</feature>
<dbReference type="OrthoDB" id="737323at2759"/>
<evidence type="ECO:0000256" key="1">
    <source>
        <dbReference type="SAM" id="MobiDB-lite"/>
    </source>
</evidence>
<accession>A0A835FCL6</accession>
<feature type="transmembrane region" description="Helical" evidence="2">
    <location>
        <begin position="778"/>
        <end position="798"/>
    </location>
</feature>
<evidence type="ECO:0000313" key="4">
    <source>
        <dbReference type="Proteomes" id="UP000636709"/>
    </source>
</evidence>
<feature type="transmembrane region" description="Helical" evidence="2">
    <location>
        <begin position="392"/>
        <end position="410"/>
    </location>
</feature>
<feature type="transmembrane region" description="Helical" evidence="2">
    <location>
        <begin position="834"/>
        <end position="855"/>
    </location>
</feature>
<evidence type="ECO:0000256" key="2">
    <source>
        <dbReference type="SAM" id="Phobius"/>
    </source>
</evidence>
<feature type="transmembrane region" description="Helical" evidence="2">
    <location>
        <begin position="638"/>
        <end position="664"/>
    </location>
</feature>
<feature type="transmembrane region" description="Helical" evidence="2">
    <location>
        <begin position="1236"/>
        <end position="1256"/>
    </location>
</feature>
<name>A0A835FCL6_9POAL</name>
<feature type="transmembrane region" description="Helical" evidence="2">
    <location>
        <begin position="130"/>
        <end position="160"/>
    </location>
</feature>
<protein>
    <submittedName>
        <fullName evidence="3">Uncharacterized protein</fullName>
    </submittedName>
</protein>
<evidence type="ECO:0000313" key="3">
    <source>
        <dbReference type="EMBL" id="KAF8740068.1"/>
    </source>
</evidence>
<feature type="transmembrane region" description="Helical" evidence="2">
    <location>
        <begin position="1063"/>
        <end position="1084"/>
    </location>
</feature>
<feature type="transmembrane region" description="Helical" evidence="2">
    <location>
        <begin position="740"/>
        <end position="766"/>
    </location>
</feature>
<feature type="transmembrane region" description="Helical" evidence="2">
    <location>
        <begin position="1198"/>
        <end position="1224"/>
    </location>
</feature>
<dbReference type="PANTHER" id="PTHR34483">
    <property type="entry name" value="OS09G0129800 PROTEIN"/>
    <property type="match status" value="1"/>
</dbReference>
<feature type="transmembrane region" description="Helical" evidence="2">
    <location>
        <begin position="468"/>
        <end position="490"/>
    </location>
</feature>
<dbReference type="PANTHER" id="PTHR34483:SF5">
    <property type="entry name" value="TRANSMEMBRANE PROTEIN"/>
    <property type="match status" value="1"/>
</dbReference>
<feature type="transmembrane region" description="Helical" evidence="2">
    <location>
        <begin position="1007"/>
        <end position="1027"/>
    </location>
</feature>
<keyword evidence="4" id="KW-1185">Reference proteome</keyword>
<feature type="transmembrane region" description="Helical" evidence="2">
    <location>
        <begin position="181"/>
        <end position="203"/>
    </location>
</feature>
<proteinExistence type="predicted"/>
<keyword evidence="2" id="KW-0812">Transmembrane</keyword>
<organism evidence="3 4">
    <name type="scientific">Digitaria exilis</name>
    <dbReference type="NCBI Taxonomy" id="1010633"/>
    <lineage>
        <taxon>Eukaryota</taxon>
        <taxon>Viridiplantae</taxon>
        <taxon>Streptophyta</taxon>
        <taxon>Embryophyta</taxon>
        <taxon>Tracheophyta</taxon>
        <taxon>Spermatophyta</taxon>
        <taxon>Magnoliopsida</taxon>
        <taxon>Liliopsida</taxon>
        <taxon>Poales</taxon>
        <taxon>Poaceae</taxon>
        <taxon>PACMAD clade</taxon>
        <taxon>Panicoideae</taxon>
        <taxon>Panicodae</taxon>
        <taxon>Paniceae</taxon>
        <taxon>Anthephorinae</taxon>
        <taxon>Digitaria</taxon>
    </lineage>
</organism>
<dbReference type="EMBL" id="JACEFO010001329">
    <property type="protein sequence ID" value="KAF8740068.1"/>
    <property type="molecule type" value="Genomic_DNA"/>
</dbReference>
<feature type="transmembrane region" description="Helical" evidence="2">
    <location>
        <begin position="1292"/>
        <end position="1313"/>
    </location>
</feature>
<feature type="transmembrane region" description="Helical" evidence="2">
    <location>
        <begin position="1096"/>
        <end position="1122"/>
    </location>
</feature>
<keyword evidence="2" id="KW-0472">Membrane</keyword>
<feature type="transmembrane region" description="Helical" evidence="2">
    <location>
        <begin position="67"/>
        <end position="85"/>
    </location>
</feature>
<feature type="region of interest" description="Disordered" evidence="1">
    <location>
        <begin position="1"/>
        <end position="20"/>
    </location>
</feature>
<feature type="transmembrane region" description="Helical" evidence="2">
    <location>
        <begin position="223"/>
        <end position="245"/>
    </location>
</feature>
<comment type="caution">
    <text evidence="3">The sequence shown here is derived from an EMBL/GenBank/DDBJ whole genome shotgun (WGS) entry which is preliminary data.</text>
</comment>
<feature type="transmembrane region" description="Helical" evidence="2">
    <location>
        <begin position="511"/>
        <end position="537"/>
    </location>
</feature>
<feature type="transmembrane region" description="Helical" evidence="2">
    <location>
        <begin position="605"/>
        <end position="626"/>
    </location>
</feature>
<reference evidence="3" key="1">
    <citation type="submission" date="2020-07" db="EMBL/GenBank/DDBJ databases">
        <title>Genome sequence and genetic diversity analysis of an under-domesticated orphan crop, white fonio (Digitaria exilis).</title>
        <authorList>
            <person name="Bennetzen J.L."/>
            <person name="Chen S."/>
            <person name="Ma X."/>
            <person name="Wang X."/>
            <person name="Yssel A.E.J."/>
            <person name="Chaluvadi S.R."/>
            <person name="Johnson M."/>
            <person name="Gangashetty P."/>
            <person name="Hamidou F."/>
            <person name="Sanogo M.D."/>
            <person name="Zwaenepoel A."/>
            <person name="Wallace J."/>
            <person name="Van De Peer Y."/>
            <person name="Van Deynze A."/>
        </authorList>
    </citation>
    <scope>NUCLEOTIDE SEQUENCE</scope>
    <source>
        <tissue evidence="3">Leaves</tissue>
    </source>
</reference>
<feature type="transmembrane region" description="Helical" evidence="2">
    <location>
        <begin position="1325"/>
        <end position="1351"/>
    </location>
</feature>
<feature type="transmembrane region" description="Helical" evidence="2">
    <location>
        <begin position="266"/>
        <end position="287"/>
    </location>
</feature>
<feature type="transmembrane region" description="Helical" evidence="2">
    <location>
        <begin position="299"/>
        <end position="328"/>
    </location>
</feature>
<gene>
    <name evidence="3" type="ORF">HU200_013828</name>
</gene>
<sequence>MALCDRPAVTLPGSKDQEDHSHDLTVNLSKVSDSFPDMAAGKSSTPSPSFFKILKDGALLPTRNRRLFLAVFALLVAYTSLLLLVDNLAVQPREDEVFPNVMAFSNGTDAMSPDELDELLQDLGKDMGRLVWALAYLLLDVTVSYAIWIVALFAAVATYAGETPCSFAAVLGKARAQLKGTVLTVAFVYGLPYVVLLSSVMAVVLLDLDLDRLFVKVPAGLLFLGWLLVEYFFFICELSVVVAVAEPGRHGASAVGRAWRLLRGRRLRAVLLVAVISALTFVCNRAYGLARTRAVGCPASVVLLGFIYAVAMAAVELFAVCAITAFYYECKESNDASTPDQDQRHDIAVNLSKVSDLFPDMAAVGKSSTPPSTSFFKTLKDAALLPARNRSLFTAVFTLAVAYTSLRHLVNYYLTVQPSADEGDELLRDFLAFNNGTGAVSPDEAHKFLRDVAKDTWRHFWPSGARRLLGVTVGNAVWIVSLFAAVATYAGETPCSFAALLGKARAQIKGVAFTVAFAYVLDVAYTVLLLSAMAALLVLDRVFEMGPSWYLFLGWLLIIAAAVFLKYFAFVCELGVVVAVAEPGRHSASAIGRAWRLLRGRKRRAVILVAVTSGLAFGCNRAYALAKTHTVSSHALGLLLKFLFAVVMDVVELFAVCAITAFYYECKERNDDVMTTENGQLDTVHVVLQDPQGRRAPPHPQPEPIHGSVRAHRRLHLAPPPTPCSFAALLGKARAQIKGVAFTVAFAYVLDVAYTVLLLSAMAALLVLDRVFEMGPSWYLFLGWLLIIAAAVFLKYFAFVCELGVVVAVAEPGRHSASAIGRAWRLLRGRKRRAVILVAVTSGLAFGCNRAYALAKTHTVSSHALGLLLKFLFAVVMDVVELFAVCAITAFYYECKERNDDVMTTENGQLDTVHVVLQDPQGRRAPPHPQPEPIHGSVRAHRRLHLAPPPTPCSFAALLGKARAQIKGVAFTVAFAYVLDVAYTVLLLSAMAALLVLDRVFEMGPSWYLFLGWLLIIAAAVFLKYFAFVCELGVVVAVAEPGRHSASAIGRAWRLLRGRKRRAVILVAVTSGLAFGCNRAYALAKTHTVSSHALGLLLKFLFAVVMDVVELFAVCAITAFYYECKERNDDVMTTENGQLDTVHVVLQDPQGRRAPPHPQPEPIHGSVRAHRRLHLAPPPTPCSFAALLGKARAQIKGVAFTVAFTYVLDVAYTVLLLSAMAALLVLDRVFEMGPSWYLFLGWLLIIAAAVFLKYFAFVCELGVVVAVAEPGRHSASAIGRAWRLLRGRKRRAVILVAVTSGLAFGCNRAYALAKTHTVSSHALGLLLKFLFAVVMDVVELFAVCAITAFYYECKERNDDVMTTEYVKLAGEEEVIGA</sequence>
<dbReference type="Proteomes" id="UP000636709">
    <property type="component" value="Unassembled WGS sequence"/>
</dbReference>
<feature type="transmembrane region" description="Helical" evidence="2">
    <location>
        <begin position="549"/>
        <end position="569"/>
    </location>
</feature>